<evidence type="ECO:0000256" key="1">
    <source>
        <dbReference type="SAM" id="MobiDB-lite"/>
    </source>
</evidence>
<dbReference type="EMBL" id="JAUUTY010000006">
    <property type="protein sequence ID" value="KAK1619083.1"/>
    <property type="molecule type" value="Genomic_DNA"/>
</dbReference>
<name>A0AAD8VW83_LOLMU</name>
<dbReference type="PANTHER" id="PTHR33026">
    <property type="entry name" value="OS06G0360600 PROTEIN"/>
    <property type="match status" value="1"/>
</dbReference>
<protein>
    <recommendedName>
        <fullName evidence="2">Transposase (putative) gypsy type domain-containing protein</fullName>
    </recommendedName>
</protein>
<dbReference type="InterPro" id="IPR007321">
    <property type="entry name" value="Transposase_28"/>
</dbReference>
<dbReference type="PANTHER" id="PTHR33026:SF7">
    <property type="entry name" value="OS03G0100275 PROTEIN"/>
    <property type="match status" value="1"/>
</dbReference>
<dbReference type="AlphaFoldDB" id="A0AAD8VW83"/>
<sequence>MKAEGFLQPGSWRVVPGTPCPAPEDVEWVLSKALVERGYSLPPSDFFSEILKTYKLQPHNISPKNILAISNHVTLYEGHLWVKPDLALFQFYFFVKKETVPQSSALANCGSVTFKIRPGRRHESVSLTRSRRRTLGSWSEPRMLGRPTRGPRLTRRSLKPLLPPSGKRGAASGSKAKRPLESSGTKTTNKLEKDKLRLKEIDTIWGNPETKQQELADLEDSLRVFFVKHKAFRQNTRLLHDDMRKVMLEQKSLIEGLSKKKRAENQQAIEVFQERLKTSQLKTLQDEHESLQATFKESQLNETKLKKEPETKHEQAMSELKEKLKTSDNRVKTLASKLKSSKAEVVAIDKIIFPHRSNNEAQQGEDDHLATAMDPWSRVDYSLITPEATMAV</sequence>
<keyword evidence="4" id="KW-1185">Reference proteome</keyword>
<evidence type="ECO:0000313" key="4">
    <source>
        <dbReference type="Proteomes" id="UP001231189"/>
    </source>
</evidence>
<organism evidence="3 4">
    <name type="scientific">Lolium multiflorum</name>
    <name type="common">Italian ryegrass</name>
    <name type="synonym">Lolium perenne subsp. multiflorum</name>
    <dbReference type="NCBI Taxonomy" id="4521"/>
    <lineage>
        <taxon>Eukaryota</taxon>
        <taxon>Viridiplantae</taxon>
        <taxon>Streptophyta</taxon>
        <taxon>Embryophyta</taxon>
        <taxon>Tracheophyta</taxon>
        <taxon>Spermatophyta</taxon>
        <taxon>Magnoliopsida</taxon>
        <taxon>Liliopsida</taxon>
        <taxon>Poales</taxon>
        <taxon>Poaceae</taxon>
        <taxon>BOP clade</taxon>
        <taxon>Pooideae</taxon>
        <taxon>Poodae</taxon>
        <taxon>Poeae</taxon>
        <taxon>Poeae Chloroplast Group 2 (Poeae type)</taxon>
        <taxon>Loliodinae</taxon>
        <taxon>Loliinae</taxon>
        <taxon>Lolium</taxon>
    </lineage>
</organism>
<feature type="region of interest" description="Disordered" evidence="1">
    <location>
        <begin position="123"/>
        <end position="193"/>
    </location>
</feature>
<dbReference type="Pfam" id="PF04195">
    <property type="entry name" value="Transposase_28"/>
    <property type="match status" value="1"/>
</dbReference>
<dbReference type="Proteomes" id="UP001231189">
    <property type="component" value="Unassembled WGS sequence"/>
</dbReference>
<evidence type="ECO:0000313" key="3">
    <source>
        <dbReference type="EMBL" id="KAK1619083.1"/>
    </source>
</evidence>
<gene>
    <name evidence="3" type="ORF">QYE76_024600</name>
</gene>
<accession>A0AAD8VW83</accession>
<evidence type="ECO:0000259" key="2">
    <source>
        <dbReference type="Pfam" id="PF04195"/>
    </source>
</evidence>
<comment type="caution">
    <text evidence="3">The sequence shown here is derived from an EMBL/GenBank/DDBJ whole genome shotgun (WGS) entry which is preliminary data.</text>
</comment>
<proteinExistence type="predicted"/>
<feature type="region of interest" description="Disordered" evidence="1">
    <location>
        <begin position="305"/>
        <end position="326"/>
    </location>
</feature>
<feature type="domain" description="Transposase (putative) gypsy type" evidence="2">
    <location>
        <begin position="29"/>
        <end position="96"/>
    </location>
</feature>
<reference evidence="3" key="1">
    <citation type="submission" date="2023-07" db="EMBL/GenBank/DDBJ databases">
        <title>A chromosome-level genome assembly of Lolium multiflorum.</title>
        <authorList>
            <person name="Chen Y."/>
            <person name="Copetti D."/>
            <person name="Kolliker R."/>
            <person name="Studer B."/>
        </authorList>
    </citation>
    <scope>NUCLEOTIDE SEQUENCE</scope>
    <source>
        <strain evidence="3">02402/16</strain>
        <tissue evidence="3">Leaf</tissue>
    </source>
</reference>